<evidence type="ECO:0000259" key="7">
    <source>
        <dbReference type="PROSITE" id="PS50112"/>
    </source>
</evidence>
<dbReference type="EMBL" id="JACJUU010000006">
    <property type="protein sequence ID" value="MBC2770140.1"/>
    <property type="molecule type" value="Genomic_DNA"/>
</dbReference>
<dbReference type="SMART" id="SM00283">
    <property type="entry name" value="MA"/>
    <property type="match status" value="1"/>
</dbReference>
<dbReference type="GO" id="GO:0007165">
    <property type="term" value="P:signal transduction"/>
    <property type="evidence" value="ECO:0007669"/>
    <property type="project" value="UniProtKB-KW"/>
</dbReference>
<keyword evidence="2" id="KW-0488">Methylation</keyword>
<evidence type="ECO:0000313" key="9">
    <source>
        <dbReference type="EMBL" id="MBC2770140.1"/>
    </source>
</evidence>
<keyword evidence="5" id="KW-0812">Transmembrane</keyword>
<evidence type="ECO:0000259" key="6">
    <source>
        <dbReference type="PROSITE" id="PS50111"/>
    </source>
</evidence>
<dbReference type="InterPro" id="IPR051310">
    <property type="entry name" value="MCP_chemotaxis"/>
</dbReference>
<evidence type="ECO:0000256" key="5">
    <source>
        <dbReference type="SAM" id="Phobius"/>
    </source>
</evidence>
<feature type="domain" description="HAMP" evidence="8">
    <location>
        <begin position="226"/>
        <end position="278"/>
    </location>
</feature>
<dbReference type="NCBIfam" id="TIGR00229">
    <property type="entry name" value="sensory_box"/>
    <property type="match status" value="1"/>
</dbReference>
<keyword evidence="5" id="KW-1133">Transmembrane helix</keyword>
<dbReference type="SMART" id="SM00304">
    <property type="entry name" value="HAMP"/>
    <property type="match status" value="1"/>
</dbReference>
<feature type="transmembrane region" description="Helical" evidence="5">
    <location>
        <begin position="206"/>
        <end position="224"/>
    </location>
</feature>
<evidence type="ECO:0000259" key="8">
    <source>
        <dbReference type="PROSITE" id="PS50885"/>
    </source>
</evidence>
<dbReference type="CDD" id="cd11386">
    <property type="entry name" value="MCP_signal"/>
    <property type="match status" value="1"/>
</dbReference>
<evidence type="ECO:0000313" key="10">
    <source>
        <dbReference type="Proteomes" id="UP000545386"/>
    </source>
</evidence>
<protein>
    <submittedName>
        <fullName evidence="9">PAS domain-containing protein</fullName>
    </submittedName>
</protein>
<dbReference type="Gene3D" id="1.10.287.950">
    <property type="entry name" value="Methyl-accepting chemotaxis protein"/>
    <property type="match status" value="1"/>
</dbReference>
<dbReference type="Gene3D" id="3.30.450.20">
    <property type="entry name" value="PAS domain"/>
    <property type="match status" value="1"/>
</dbReference>
<keyword evidence="10" id="KW-1185">Reference proteome</keyword>
<dbReference type="SUPFAM" id="SSF55785">
    <property type="entry name" value="PYP-like sensor domain (PAS domain)"/>
    <property type="match status" value="1"/>
</dbReference>
<dbReference type="PRINTS" id="PR00260">
    <property type="entry name" value="CHEMTRNSDUCR"/>
</dbReference>
<accession>A0A842HRZ8</accession>
<dbReference type="PANTHER" id="PTHR43531:SF14">
    <property type="entry name" value="METHYL-ACCEPTING CHEMOTAXIS PROTEIN I-RELATED"/>
    <property type="match status" value="1"/>
</dbReference>
<evidence type="ECO:0000256" key="3">
    <source>
        <dbReference type="ARBA" id="ARBA00029447"/>
    </source>
</evidence>
<dbReference type="InterPro" id="IPR035965">
    <property type="entry name" value="PAS-like_dom_sf"/>
</dbReference>
<dbReference type="InterPro" id="IPR013655">
    <property type="entry name" value="PAS_fold_3"/>
</dbReference>
<keyword evidence="4" id="KW-0807">Transducer</keyword>
<dbReference type="PANTHER" id="PTHR43531">
    <property type="entry name" value="PROTEIN ICFG"/>
    <property type="match status" value="1"/>
</dbReference>
<dbReference type="GO" id="GO:0005886">
    <property type="term" value="C:plasma membrane"/>
    <property type="evidence" value="ECO:0007669"/>
    <property type="project" value="TreeGrafter"/>
</dbReference>
<dbReference type="RefSeq" id="WP_185779835.1">
    <property type="nucleotide sequence ID" value="NZ_JACJUU010000006.1"/>
</dbReference>
<dbReference type="FunFam" id="1.10.287.950:FF:000001">
    <property type="entry name" value="Methyl-accepting chemotaxis sensory transducer"/>
    <property type="match status" value="1"/>
</dbReference>
<gene>
    <name evidence="9" type="ORF">GTU67_09480</name>
</gene>
<dbReference type="CDD" id="cd00130">
    <property type="entry name" value="PAS"/>
    <property type="match status" value="1"/>
</dbReference>
<organism evidence="9 10">
    <name type="scientific">Pusillimonas minor</name>
    <dbReference type="NCBI Taxonomy" id="2697024"/>
    <lineage>
        <taxon>Bacteria</taxon>
        <taxon>Pseudomonadati</taxon>
        <taxon>Pseudomonadota</taxon>
        <taxon>Betaproteobacteria</taxon>
        <taxon>Burkholderiales</taxon>
        <taxon>Alcaligenaceae</taxon>
        <taxon>Pusillimonas</taxon>
    </lineage>
</organism>
<keyword evidence="5" id="KW-0472">Membrane</keyword>
<dbReference type="PROSITE" id="PS50885">
    <property type="entry name" value="HAMP"/>
    <property type="match status" value="1"/>
</dbReference>
<dbReference type="GO" id="GO:0006935">
    <property type="term" value="P:chemotaxis"/>
    <property type="evidence" value="ECO:0007669"/>
    <property type="project" value="InterPro"/>
</dbReference>
<dbReference type="CDD" id="cd06225">
    <property type="entry name" value="HAMP"/>
    <property type="match status" value="1"/>
</dbReference>
<comment type="caution">
    <text evidence="9">The sequence shown here is derived from an EMBL/GenBank/DDBJ whole genome shotgun (WGS) entry which is preliminary data.</text>
</comment>
<feature type="domain" description="PAS" evidence="7">
    <location>
        <begin position="37"/>
        <end position="62"/>
    </location>
</feature>
<dbReference type="PROSITE" id="PS50111">
    <property type="entry name" value="CHEMOTAXIS_TRANSDUC_2"/>
    <property type="match status" value="1"/>
</dbReference>
<proteinExistence type="inferred from homology"/>
<dbReference type="InterPro" id="IPR000014">
    <property type="entry name" value="PAS"/>
</dbReference>
<dbReference type="InterPro" id="IPR004090">
    <property type="entry name" value="Chemotax_Me-accpt_rcpt"/>
</dbReference>
<dbReference type="InterPro" id="IPR003660">
    <property type="entry name" value="HAMP_dom"/>
</dbReference>
<dbReference type="InterPro" id="IPR004089">
    <property type="entry name" value="MCPsignal_dom"/>
</dbReference>
<dbReference type="AlphaFoldDB" id="A0A842HRZ8"/>
<name>A0A842HRZ8_9BURK</name>
<sequence>MRQGISVVDSGIVASARTGAPAEYVLRPNETIISKTDLKGNITYANDNFVRISGYTRDELIGAPQSIERHPYMPKQVFADLWATLQEGKAWGGMIKNRCKNGDEYWVLAFVAPIVKNGEVTGYTSIRVKPAEQALAATKGLYDRLNQGDNSTVLHNGVPTSMSFWARARRLFQFSLNTKFNLMALLVTLVLGGSGVNAVLNGRTNELYLLVPELVIILAGLYALRRSLISPLTDATKLLVSMSSGNLYDRIPARGDDELGQISQWLRILQVNIKLLVGQIQETTHLVNQSSAGIASGNAELAERTEAQSSSLQETAAAMEEITSTVKSNADNANSASDLVHKTSEVARDGRTSVGQVTAVMDDIYDGSRKINDIITVIDGIAFQTNILALNASVEAARAGEQGRGFAVVAGEVRALAQRSATAAKEIRELIVASSGNVERAHASVREAEKTMGEILSSADKAAQLMIDIANASREQSVGVSQVSEAIAHLDQLNVQNEAQVDAVAGASQQMRRQAQSLSDLVSEFKIVAPSR</sequence>
<feature type="domain" description="Methyl-accepting transducer" evidence="6">
    <location>
        <begin position="283"/>
        <end position="512"/>
    </location>
</feature>
<dbReference type="PROSITE" id="PS50112">
    <property type="entry name" value="PAS"/>
    <property type="match status" value="1"/>
</dbReference>
<evidence type="ECO:0000256" key="2">
    <source>
        <dbReference type="ARBA" id="ARBA00022481"/>
    </source>
</evidence>
<comment type="subcellular location">
    <subcellularLocation>
        <location evidence="1">Membrane</location>
    </subcellularLocation>
</comment>
<dbReference type="Pfam" id="PF00015">
    <property type="entry name" value="MCPsignal"/>
    <property type="match status" value="1"/>
</dbReference>
<comment type="similarity">
    <text evidence="3">Belongs to the methyl-accepting chemotaxis (MCP) protein family.</text>
</comment>
<dbReference type="Proteomes" id="UP000545386">
    <property type="component" value="Unassembled WGS sequence"/>
</dbReference>
<evidence type="ECO:0000256" key="1">
    <source>
        <dbReference type="ARBA" id="ARBA00004370"/>
    </source>
</evidence>
<dbReference type="SMART" id="SM00091">
    <property type="entry name" value="PAS"/>
    <property type="match status" value="1"/>
</dbReference>
<dbReference type="SUPFAM" id="SSF58104">
    <property type="entry name" value="Methyl-accepting chemotaxis protein (MCP) signaling domain"/>
    <property type="match status" value="1"/>
</dbReference>
<dbReference type="Pfam" id="PF08447">
    <property type="entry name" value="PAS_3"/>
    <property type="match status" value="1"/>
</dbReference>
<feature type="transmembrane region" description="Helical" evidence="5">
    <location>
        <begin position="180"/>
        <end position="200"/>
    </location>
</feature>
<evidence type="ECO:0000256" key="4">
    <source>
        <dbReference type="PROSITE-ProRule" id="PRU00284"/>
    </source>
</evidence>
<dbReference type="GO" id="GO:0004888">
    <property type="term" value="F:transmembrane signaling receptor activity"/>
    <property type="evidence" value="ECO:0007669"/>
    <property type="project" value="InterPro"/>
</dbReference>
<reference evidence="9 10" key="1">
    <citation type="submission" date="2020-08" db="EMBL/GenBank/DDBJ databases">
        <title>Paraeoetvoesia sp. YC-7-48 draft genome sequence.</title>
        <authorList>
            <person name="Yao L."/>
        </authorList>
    </citation>
    <scope>NUCLEOTIDE SEQUENCE [LARGE SCALE GENOMIC DNA]</scope>
    <source>
        <strain evidence="10">YC-7-48</strain>
    </source>
</reference>